<accession>A0ACB8VK83</accession>
<comment type="caution">
    <text evidence="1">The sequence shown here is derived from an EMBL/GenBank/DDBJ whole genome shotgun (WGS) entry which is preliminary data.</text>
</comment>
<evidence type="ECO:0000313" key="1">
    <source>
        <dbReference type="EMBL" id="KAI3356036.1"/>
    </source>
</evidence>
<organism evidence="1 2">
    <name type="scientific">Scortum barcoo</name>
    <name type="common">barcoo grunter</name>
    <dbReference type="NCBI Taxonomy" id="214431"/>
    <lineage>
        <taxon>Eukaryota</taxon>
        <taxon>Metazoa</taxon>
        <taxon>Chordata</taxon>
        <taxon>Craniata</taxon>
        <taxon>Vertebrata</taxon>
        <taxon>Euteleostomi</taxon>
        <taxon>Actinopterygii</taxon>
        <taxon>Neopterygii</taxon>
        <taxon>Teleostei</taxon>
        <taxon>Neoteleostei</taxon>
        <taxon>Acanthomorphata</taxon>
        <taxon>Eupercaria</taxon>
        <taxon>Centrarchiformes</taxon>
        <taxon>Terapontoidei</taxon>
        <taxon>Terapontidae</taxon>
        <taxon>Scortum</taxon>
    </lineage>
</organism>
<reference evidence="1" key="1">
    <citation type="submission" date="2022-04" db="EMBL/GenBank/DDBJ databases">
        <title>Jade perch genome.</title>
        <authorList>
            <person name="Chao B."/>
        </authorList>
    </citation>
    <scope>NUCLEOTIDE SEQUENCE</scope>
    <source>
        <strain evidence="1">CB-2022</strain>
    </source>
</reference>
<dbReference type="Proteomes" id="UP000831701">
    <property type="component" value="Chromosome 20"/>
</dbReference>
<sequence length="231" mass="24708">MVLLRAHIAFPDTDKLVGMATFFENRWGVPQCVGAIDGSHIPIIAPEQYARGYYNRKGWHSVVLQAVVDGKGLFWDAPAPNQPWNCSGGKGVTLSCSPNPPSINTSSTVQAGSLDVSSDEDAGETGPCPSAPAGELLHGPCCSSPTSLTSGVDDAFIYLLHTSLTHLEKAGSTISFSAAPVLHRELVLAPFLFTIYTADFLYNTPSCHLETFSDNSAVFGLITDGDDREYR</sequence>
<keyword evidence="2" id="KW-1185">Reference proteome</keyword>
<proteinExistence type="predicted"/>
<dbReference type="EMBL" id="CM041550">
    <property type="protein sequence ID" value="KAI3356036.1"/>
    <property type="molecule type" value="Genomic_DNA"/>
</dbReference>
<protein>
    <submittedName>
        <fullName evidence="1">Uncharacterized protein</fullName>
    </submittedName>
</protein>
<evidence type="ECO:0000313" key="2">
    <source>
        <dbReference type="Proteomes" id="UP000831701"/>
    </source>
</evidence>
<gene>
    <name evidence="1" type="ORF">L3Q82_017304</name>
</gene>
<name>A0ACB8VK83_9TELE</name>